<evidence type="ECO:0000256" key="2">
    <source>
        <dbReference type="SAM" id="SignalP"/>
    </source>
</evidence>
<gene>
    <name evidence="3" type="ORF">GCM10007935_40600</name>
</gene>
<dbReference type="PANTHER" id="PTHR33376">
    <property type="match status" value="1"/>
</dbReference>
<dbReference type="InterPro" id="IPR038404">
    <property type="entry name" value="TRAP_DctP_sf"/>
</dbReference>
<evidence type="ECO:0000313" key="3">
    <source>
        <dbReference type="EMBL" id="GLS16617.1"/>
    </source>
</evidence>
<dbReference type="PANTHER" id="PTHR33376:SF15">
    <property type="entry name" value="BLL6794 PROTEIN"/>
    <property type="match status" value="1"/>
</dbReference>
<proteinExistence type="predicted"/>
<name>A0ABQ6CEE7_9BURK</name>
<dbReference type="Gene3D" id="3.40.190.170">
    <property type="entry name" value="Bacterial extracellular solute-binding protein, family 7"/>
    <property type="match status" value="1"/>
</dbReference>
<dbReference type="Proteomes" id="UP001156903">
    <property type="component" value="Unassembled WGS sequence"/>
</dbReference>
<sequence length="357" mass="38281">MTIPRTIRPAVLATAVWLAFAGAPAHAQQTIKLTAAAGHPPVFLWVKTLDEVFIPEVDRKLAAGGKYKIEWTKAFGGTLVKLGSESKGIADGVADLGVVSTLFEAAKFPLQNVSYYTPFGTDNIELMSQTIAGLQKNIPAMADAWNKNGLTYLGGMALDSYHIWTKFPITRIEDLNGKKISAPGPAANWIRGTGAVGVAGSLNTYYEDIKSGVSDGVVVFTTGAWGAKVHEVAPYVTKVNFGAQFAGGIAINKRRFEKLPPEVQAAIREAGDKWTAEYAKAQSALVDTRFKEMAAAGAKISELPEAERKRWADALSPVAKTWAADAQSKGLPADQVLNGYMNSLIKAGTKVPRDWSK</sequence>
<comment type="caution">
    <text evidence="3">The sequence shown here is derived from an EMBL/GenBank/DDBJ whole genome shotgun (WGS) entry which is preliminary data.</text>
</comment>
<dbReference type="InterPro" id="IPR018389">
    <property type="entry name" value="DctP_fam"/>
</dbReference>
<keyword evidence="1 2" id="KW-0732">Signal</keyword>
<protein>
    <submittedName>
        <fullName evidence="3">Solute-binding periplasmic protein</fullName>
    </submittedName>
</protein>
<dbReference type="EMBL" id="BSPB01000068">
    <property type="protein sequence ID" value="GLS16617.1"/>
    <property type="molecule type" value="Genomic_DNA"/>
</dbReference>
<evidence type="ECO:0000256" key="1">
    <source>
        <dbReference type="ARBA" id="ARBA00022729"/>
    </source>
</evidence>
<dbReference type="CDD" id="cd13666">
    <property type="entry name" value="PBP2_TRAP_DctP_like_1"/>
    <property type="match status" value="1"/>
</dbReference>
<feature type="chain" id="PRO_5045481185" evidence="2">
    <location>
        <begin position="28"/>
        <end position="357"/>
    </location>
</feature>
<dbReference type="Pfam" id="PF03480">
    <property type="entry name" value="DctP"/>
    <property type="match status" value="1"/>
</dbReference>
<evidence type="ECO:0000313" key="4">
    <source>
        <dbReference type="Proteomes" id="UP001156903"/>
    </source>
</evidence>
<organism evidence="3 4">
    <name type="scientific">Hydrogenophaga electricum</name>
    <dbReference type="NCBI Taxonomy" id="1230953"/>
    <lineage>
        <taxon>Bacteria</taxon>
        <taxon>Pseudomonadati</taxon>
        <taxon>Pseudomonadota</taxon>
        <taxon>Betaproteobacteria</taxon>
        <taxon>Burkholderiales</taxon>
        <taxon>Comamonadaceae</taxon>
        <taxon>Hydrogenophaga</taxon>
    </lineage>
</organism>
<accession>A0ABQ6CEE7</accession>
<keyword evidence="4" id="KW-1185">Reference proteome</keyword>
<dbReference type="RefSeq" id="WP_234267381.1">
    <property type="nucleotide sequence ID" value="NZ_BSPB01000068.1"/>
</dbReference>
<dbReference type="NCBIfam" id="NF037995">
    <property type="entry name" value="TRAP_S1"/>
    <property type="match status" value="1"/>
</dbReference>
<reference evidence="4" key="1">
    <citation type="journal article" date="2019" name="Int. J. Syst. Evol. Microbiol.">
        <title>The Global Catalogue of Microorganisms (GCM) 10K type strain sequencing project: providing services to taxonomists for standard genome sequencing and annotation.</title>
        <authorList>
            <consortium name="The Broad Institute Genomics Platform"/>
            <consortium name="The Broad Institute Genome Sequencing Center for Infectious Disease"/>
            <person name="Wu L."/>
            <person name="Ma J."/>
        </authorList>
    </citation>
    <scope>NUCLEOTIDE SEQUENCE [LARGE SCALE GENOMIC DNA]</scope>
    <source>
        <strain evidence="4">NBRC 109341</strain>
    </source>
</reference>
<feature type="signal peptide" evidence="2">
    <location>
        <begin position="1"/>
        <end position="27"/>
    </location>
</feature>